<evidence type="ECO:0000313" key="4">
    <source>
        <dbReference type="Proteomes" id="UP000198939"/>
    </source>
</evidence>
<reference evidence="1" key="1">
    <citation type="submission" date="2016-10" db="EMBL/GenBank/DDBJ databases">
        <authorList>
            <person name="de Groot N.N."/>
        </authorList>
    </citation>
    <scope>NUCLEOTIDE SEQUENCE [LARGE SCALE GENOMIC DNA]</scope>
    <source>
        <strain evidence="1">CCBAU85039</strain>
    </source>
</reference>
<dbReference type="EMBL" id="FNXB01000037">
    <property type="protein sequence ID" value="SEI14848.1"/>
    <property type="molecule type" value="Genomic_DNA"/>
</dbReference>
<reference evidence="3" key="3">
    <citation type="submission" date="2016-10" db="EMBL/GenBank/DDBJ databases">
        <authorList>
            <person name="Wibberg D."/>
        </authorList>
    </citation>
    <scope>NUCLEOTIDE SEQUENCE [LARGE SCALE GENOMIC DNA]</scope>
</reference>
<dbReference type="Proteomes" id="UP000183063">
    <property type="component" value="Unassembled WGS sequence"/>
</dbReference>
<sequence>MFAVAIDRAGGRVWGFLIFRQEGWQIDVGGIVLDDSIRYDGTDLGLRRDLIEREPQHFGKPSAAFQQPGGFARHIGLFQVIDQLRGLLALASRTACRICALVTRPR</sequence>
<evidence type="ECO:0000313" key="2">
    <source>
        <dbReference type="EMBL" id="SEO88945.1"/>
    </source>
</evidence>
<name>A0A1H8TDP7_9HYPH</name>
<proteinExistence type="predicted"/>
<evidence type="ECO:0000313" key="1">
    <source>
        <dbReference type="EMBL" id="SEI14848.1"/>
    </source>
</evidence>
<dbReference type="EMBL" id="FOCV01000028">
    <property type="protein sequence ID" value="SEO88945.1"/>
    <property type="molecule type" value="Genomic_DNA"/>
</dbReference>
<accession>A0A1H8TDP7</accession>
<keyword evidence="4" id="KW-1185">Reference proteome</keyword>
<reference evidence="2 4" key="2">
    <citation type="submission" date="2016-10" db="EMBL/GenBank/DDBJ databases">
        <authorList>
            <person name="Varghese N."/>
            <person name="Submissions S."/>
        </authorList>
    </citation>
    <scope>NUCLEOTIDE SEQUENCE [LARGE SCALE GENOMIC DNA]</scope>
    <source>
        <strain evidence="2 4">CGMCC 1.7071</strain>
    </source>
</reference>
<dbReference type="Proteomes" id="UP000198939">
    <property type="component" value="Unassembled WGS sequence"/>
</dbReference>
<organism evidence="1 3">
    <name type="scientific">Rhizobium tibeticum</name>
    <dbReference type="NCBI Taxonomy" id="501024"/>
    <lineage>
        <taxon>Bacteria</taxon>
        <taxon>Pseudomonadati</taxon>
        <taxon>Pseudomonadota</taxon>
        <taxon>Alphaproteobacteria</taxon>
        <taxon>Hyphomicrobiales</taxon>
        <taxon>Rhizobiaceae</taxon>
        <taxon>Rhizobium/Agrobacterium group</taxon>
        <taxon>Rhizobium</taxon>
    </lineage>
</organism>
<protein>
    <submittedName>
        <fullName evidence="1">Uncharacterized protein</fullName>
    </submittedName>
</protein>
<gene>
    <name evidence="1" type="ORF">RTCCBAU85039_5154</name>
    <name evidence="2" type="ORF">SAMN05216228_102853</name>
</gene>
<dbReference type="AlphaFoldDB" id="A0A1H8TDP7"/>
<evidence type="ECO:0000313" key="3">
    <source>
        <dbReference type="Proteomes" id="UP000183063"/>
    </source>
</evidence>